<dbReference type="PANTHER" id="PTHR42953">
    <property type="entry name" value="HIGH-AFFINITY ZINC UPTAKE SYSTEM PROTEIN ZNUA-RELATED"/>
    <property type="match status" value="1"/>
</dbReference>
<dbReference type="InterPro" id="IPR006129">
    <property type="entry name" value="AdhesinB"/>
</dbReference>
<evidence type="ECO:0000313" key="5">
    <source>
        <dbReference type="EMBL" id="OGY88338.1"/>
    </source>
</evidence>
<sequence>MNMTKKVKSGLLSGGLILAIAFIIITLEMNKAQNQNSTANNSQNGEKLKVTASFYPLYYFSSEIGKDLAQVTNITPAGAEPHDYELSSQEVKNIQSSQILILNGGKLEPWGDKIKTELSTKTIVISAGQNIINQNSEEDGQAMLDPHVWLSPSLAQEEVQIILHGFIQADPKNAVIYTKNAQNLMERLNTLHEQYQTGLADCKLRDFITAHTAFAYIARDYHLNQIGISGLSPNIEPSPTQLADLAKLAQEKNIKYVFFESLVSPKLAQTLAQEIGAQTLVLNPLEGLTTTEINQEKNYFTIMQDNLTNLRLALQCQ</sequence>
<dbReference type="Proteomes" id="UP000176420">
    <property type="component" value="Unassembled WGS sequence"/>
</dbReference>
<dbReference type="Pfam" id="PF01297">
    <property type="entry name" value="ZnuA"/>
    <property type="match status" value="1"/>
</dbReference>
<comment type="caution">
    <text evidence="5">The sequence shown here is derived from an EMBL/GenBank/DDBJ whole genome shotgun (WGS) entry which is preliminary data.</text>
</comment>
<dbReference type="InterPro" id="IPR006128">
    <property type="entry name" value="Lipoprotein_PsaA-like"/>
</dbReference>
<evidence type="ECO:0000256" key="3">
    <source>
        <dbReference type="ARBA" id="ARBA00022729"/>
    </source>
</evidence>
<keyword evidence="2 4" id="KW-0813">Transport</keyword>
<evidence type="ECO:0000313" key="6">
    <source>
        <dbReference type="Proteomes" id="UP000176420"/>
    </source>
</evidence>
<dbReference type="InterPro" id="IPR050492">
    <property type="entry name" value="Bact_metal-bind_prot9"/>
</dbReference>
<name>A0A1G2BGI7_9BACT</name>
<dbReference type="AlphaFoldDB" id="A0A1G2BGI7"/>
<reference evidence="5 6" key="1">
    <citation type="journal article" date="2016" name="Nat. Commun.">
        <title>Thousands of microbial genomes shed light on interconnected biogeochemical processes in an aquifer system.</title>
        <authorList>
            <person name="Anantharaman K."/>
            <person name="Brown C.T."/>
            <person name="Hug L.A."/>
            <person name="Sharon I."/>
            <person name="Castelle C.J."/>
            <person name="Probst A.J."/>
            <person name="Thomas B.C."/>
            <person name="Singh A."/>
            <person name="Wilkins M.J."/>
            <person name="Karaoz U."/>
            <person name="Brodie E.L."/>
            <person name="Williams K.H."/>
            <person name="Hubbard S.S."/>
            <person name="Banfield J.F."/>
        </authorList>
    </citation>
    <scope>NUCLEOTIDE SEQUENCE [LARGE SCALE GENOMIC DNA]</scope>
</reference>
<dbReference type="GO" id="GO:0007155">
    <property type="term" value="P:cell adhesion"/>
    <property type="evidence" value="ECO:0007669"/>
    <property type="project" value="InterPro"/>
</dbReference>
<dbReference type="PRINTS" id="PR00690">
    <property type="entry name" value="ADHESNFAMILY"/>
</dbReference>
<dbReference type="EMBL" id="MHKI01000002">
    <property type="protein sequence ID" value="OGY88338.1"/>
    <property type="molecule type" value="Genomic_DNA"/>
</dbReference>
<evidence type="ECO:0000256" key="2">
    <source>
        <dbReference type="ARBA" id="ARBA00022448"/>
    </source>
</evidence>
<dbReference type="PRINTS" id="PR00691">
    <property type="entry name" value="ADHESINB"/>
</dbReference>
<evidence type="ECO:0000256" key="1">
    <source>
        <dbReference type="ARBA" id="ARBA00011028"/>
    </source>
</evidence>
<protein>
    <recommendedName>
        <fullName evidence="7">ABC transporter substrate-binding protein</fullName>
    </recommendedName>
</protein>
<dbReference type="InterPro" id="IPR006127">
    <property type="entry name" value="ZnuA-like"/>
</dbReference>
<dbReference type="PANTHER" id="PTHR42953:SF3">
    <property type="entry name" value="HIGH-AFFINITY ZINC UPTAKE SYSTEM PROTEIN ZNUA"/>
    <property type="match status" value="1"/>
</dbReference>
<dbReference type="Gene3D" id="3.40.50.1980">
    <property type="entry name" value="Nitrogenase molybdenum iron protein domain"/>
    <property type="match status" value="2"/>
</dbReference>
<keyword evidence="3" id="KW-0732">Signal</keyword>
<evidence type="ECO:0000256" key="4">
    <source>
        <dbReference type="RuleBase" id="RU003512"/>
    </source>
</evidence>
<accession>A0A1G2BGI7</accession>
<dbReference type="GO" id="GO:0030001">
    <property type="term" value="P:metal ion transport"/>
    <property type="evidence" value="ECO:0007669"/>
    <property type="project" value="InterPro"/>
</dbReference>
<gene>
    <name evidence="5" type="ORF">A2319_03405</name>
</gene>
<comment type="similarity">
    <text evidence="1 4">Belongs to the bacterial solute-binding protein 9 family.</text>
</comment>
<dbReference type="SUPFAM" id="SSF53807">
    <property type="entry name" value="Helical backbone' metal receptor"/>
    <property type="match status" value="1"/>
</dbReference>
<proteinExistence type="inferred from homology"/>
<evidence type="ECO:0008006" key="7">
    <source>
        <dbReference type="Google" id="ProtNLM"/>
    </source>
</evidence>
<organism evidence="5 6">
    <name type="scientific">Candidatus Kerfeldbacteria bacterium RIFOXYB2_FULL_38_14</name>
    <dbReference type="NCBI Taxonomy" id="1798547"/>
    <lineage>
        <taxon>Bacteria</taxon>
        <taxon>Candidatus Kerfeldiibacteriota</taxon>
    </lineage>
</organism>
<dbReference type="GO" id="GO:0046872">
    <property type="term" value="F:metal ion binding"/>
    <property type="evidence" value="ECO:0007669"/>
    <property type="project" value="InterPro"/>
</dbReference>